<reference evidence="1" key="2">
    <citation type="submission" date="2023-06" db="EMBL/GenBank/DDBJ databases">
        <authorList>
            <consortium name="Lawrence Berkeley National Laboratory"/>
            <person name="Mondo S.J."/>
            <person name="Hensen N."/>
            <person name="Bonometti L."/>
            <person name="Westerberg I."/>
            <person name="Brannstrom I.O."/>
            <person name="Guillou S."/>
            <person name="Cros-Aarteil S."/>
            <person name="Calhoun S."/>
            <person name="Haridas S."/>
            <person name="Kuo A."/>
            <person name="Pangilinan J."/>
            <person name="Riley R."/>
            <person name="Labutti K."/>
            <person name="Andreopoulos B."/>
            <person name="Lipzen A."/>
            <person name="Chen C."/>
            <person name="Yanf M."/>
            <person name="Daum C."/>
            <person name="Ng V."/>
            <person name="Clum A."/>
            <person name="Steindorff A."/>
            <person name="Ohm R."/>
            <person name="Martin F."/>
            <person name="Silar P."/>
            <person name="Natvig D."/>
            <person name="Lalanne C."/>
            <person name="Gautier V."/>
            <person name="Ament-Velasquez S.L."/>
            <person name="Kruys A."/>
            <person name="Hutchinson M.I."/>
            <person name="Powell A.J."/>
            <person name="Barry K."/>
            <person name="Miller A.N."/>
            <person name="Grigoriev I.V."/>
            <person name="Debuchy R."/>
            <person name="Gladieux P."/>
            <person name="Thoren M.H."/>
            <person name="Johannesson H."/>
        </authorList>
    </citation>
    <scope>NUCLEOTIDE SEQUENCE</scope>
    <source>
        <strain evidence="1">CBS 333.67</strain>
    </source>
</reference>
<evidence type="ECO:0000313" key="2">
    <source>
        <dbReference type="Proteomes" id="UP001273166"/>
    </source>
</evidence>
<accession>A0AAJ0GW67</accession>
<dbReference type="AlphaFoldDB" id="A0AAJ0GW67"/>
<proteinExistence type="predicted"/>
<name>A0AAJ0GW67_9PEZI</name>
<dbReference type="RefSeq" id="XP_062723051.1">
    <property type="nucleotide sequence ID" value="XM_062862202.1"/>
</dbReference>
<comment type="caution">
    <text evidence="1">The sequence shown here is derived from an EMBL/GenBank/DDBJ whole genome shotgun (WGS) entry which is preliminary data.</text>
</comment>
<reference evidence="1" key="1">
    <citation type="journal article" date="2023" name="Mol. Phylogenet. Evol.">
        <title>Genome-scale phylogeny and comparative genomics of the fungal order Sordariales.</title>
        <authorList>
            <person name="Hensen N."/>
            <person name="Bonometti L."/>
            <person name="Westerberg I."/>
            <person name="Brannstrom I.O."/>
            <person name="Guillou S."/>
            <person name="Cros-Aarteil S."/>
            <person name="Calhoun S."/>
            <person name="Haridas S."/>
            <person name="Kuo A."/>
            <person name="Mondo S."/>
            <person name="Pangilinan J."/>
            <person name="Riley R."/>
            <person name="LaButti K."/>
            <person name="Andreopoulos B."/>
            <person name="Lipzen A."/>
            <person name="Chen C."/>
            <person name="Yan M."/>
            <person name="Daum C."/>
            <person name="Ng V."/>
            <person name="Clum A."/>
            <person name="Steindorff A."/>
            <person name="Ohm R.A."/>
            <person name="Martin F."/>
            <person name="Silar P."/>
            <person name="Natvig D.O."/>
            <person name="Lalanne C."/>
            <person name="Gautier V."/>
            <person name="Ament-Velasquez S.L."/>
            <person name="Kruys A."/>
            <person name="Hutchinson M.I."/>
            <person name="Powell A.J."/>
            <person name="Barry K."/>
            <person name="Miller A.N."/>
            <person name="Grigoriev I.V."/>
            <person name="Debuchy R."/>
            <person name="Gladieux P."/>
            <person name="Hiltunen Thoren M."/>
            <person name="Johannesson H."/>
        </authorList>
    </citation>
    <scope>NUCLEOTIDE SEQUENCE</scope>
    <source>
        <strain evidence="1">CBS 333.67</strain>
    </source>
</reference>
<organism evidence="1 2">
    <name type="scientific">Chaetomium strumarium</name>
    <dbReference type="NCBI Taxonomy" id="1170767"/>
    <lineage>
        <taxon>Eukaryota</taxon>
        <taxon>Fungi</taxon>
        <taxon>Dikarya</taxon>
        <taxon>Ascomycota</taxon>
        <taxon>Pezizomycotina</taxon>
        <taxon>Sordariomycetes</taxon>
        <taxon>Sordariomycetidae</taxon>
        <taxon>Sordariales</taxon>
        <taxon>Chaetomiaceae</taxon>
        <taxon>Chaetomium</taxon>
    </lineage>
</organism>
<dbReference type="EMBL" id="JAUDZG010000003">
    <property type="protein sequence ID" value="KAK3307271.1"/>
    <property type="molecule type" value="Genomic_DNA"/>
</dbReference>
<dbReference type="GeneID" id="87881031"/>
<sequence>MACCHCHWGERDEAEYNDLQVVLRTALEPHLSICLLTFSAAAPAAQASEVVHEEAEQTRQSTPLGSCRVPWLQKYCSIGSRRTPDYCMQPRHAVSSPSWLAVGREVSHGILCLTGVLEIGETFHVGMSIPENRCAPLAQVVGHGQTYHNFTRSQYLRLAPCLQRSEMTFSEKEKKKRANANRKVQLCLTSASARQRRLSGTCEATTRSRRCETSHWSQNR</sequence>
<protein>
    <submittedName>
        <fullName evidence="1">Uncharacterized protein</fullName>
    </submittedName>
</protein>
<keyword evidence="2" id="KW-1185">Reference proteome</keyword>
<dbReference type="Proteomes" id="UP001273166">
    <property type="component" value="Unassembled WGS sequence"/>
</dbReference>
<evidence type="ECO:0000313" key="1">
    <source>
        <dbReference type="EMBL" id="KAK3307271.1"/>
    </source>
</evidence>
<gene>
    <name evidence="1" type="ORF">B0T15DRAFT_171755</name>
</gene>